<accession>A0A2C8F465</accession>
<proteinExistence type="predicted"/>
<reference evidence="2" key="1">
    <citation type="submission" date="2017-09" db="EMBL/GenBank/DDBJ databases">
        <authorList>
            <person name="Regsiter A."/>
            <person name="William W."/>
        </authorList>
    </citation>
    <scope>NUCLEOTIDE SEQUENCE [LARGE SCALE GENOMIC DNA]</scope>
    <source>
        <strain evidence="2">500-1</strain>
    </source>
</reference>
<gene>
    <name evidence="1" type="ORF">DPRO_0452</name>
</gene>
<dbReference type="EMBL" id="LT907975">
    <property type="protein sequence ID" value="SOB57333.1"/>
    <property type="molecule type" value="Genomic_DNA"/>
</dbReference>
<sequence length="90" mass="10553">MDSYQRLHLPFRQADTASLRRLQAGNCSVDHLVFVGFFIFFHFSLAKLKETFYTHFRFGENICGEVAQLVRACGSYPQSRRFKSSPRYHD</sequence>
<dbReference type="AlphaFoldDB" id="A0A2C8F465"/>
<protein>
    <submittedName>
        <fullName evidence="1">Uncharacterized protein</fullName>
    </submittedName>
</protein>
<name>A0A2C8F465_9BACT</name>
<evidence type="ECO:0000313" key="2">
    <source>
        <dbReference type="Proteomes" id="UP000219215"/>
    </source>
</evidence>
<dbReference type="KEGG" id="pprf:DPRO_0452"/>
<keyword evidence="2" id="KW-1185">Reference proteome</keyword>
<organism evidence="1 2">
    <name type="scientific">Pseudodesulfovibrio profundus</name>
    <dbReference type="NCBI Taxonomy" id="57320"/>
    <lineage>
        <taxon>Bacteria</taxon>
        <taxon>Pseudomonadati</taxon>
        <taxon>Thermodesulfobacteriota</taxon>
        <taxon>Desulfovibrionia</taxon>
        <taxon>Desulfovibrionales</taxon>
        <taxon>Desulfovibrionaceae</taxon>
    </lineage>
</organism>
<dbReference type="Proteomes" id="UP000219215">
    <property type="component" value="Chromosome DPRO"/>
</dbReference>
<evidence type="ECO:0000313" key="1">
    <source>
        <dbReference type="EMBL" id="SOB57333.1"/>
    </source>
</evidence>